<evidence type="ECO:0000256" key="2">
    <source>
        <dbReference type="ARBA" id="ARBA00008142"/>
    </source>
</evidence>
<dbReference type="PRINTS" id="PR01243">
    <property type="entry name" value="NUCDPKINASE"/>
</dbReference>
<comment type="cofactor">
    <cofactor evidence="1">
        <name>Mg(2+)</name>
        <dbReference type="ChEBI" id="CHEBI:18420"/>
    </cofactor>
</comment>
<reference evidence="17" key="1">
    <citation type="submission" date="2019-05" db="EMBL/GenBank/DDBJ databases">
        <title>Candidatus Nanohalobium constans, a novel model system to study the DPANN nano-sized archaea: genomic and physiological characterization of a nanoarchaeon co-cultured with its chitinotrophic host.</title>
        <authorList>
            <person name="La Cono V."/>
            <person name="Arcadi E."/>
            <person name="Crisafi F."/>
            <person name="Denaro R."/>
            <person name="La Spada G."/>
            <person name="Messina E."/>
            <person name="Smedile F."/>
            <person name="Toshchakov S.V."/>
            <person name="Shevchenko M.A."/>
            <person name="Golyshin P.N."/>
            <person name="Golyshina O.V."/>
            <person name="Ferrer M."/>
            <person name="Rohde M."/>
            <person name="Mushegian A."/>
            <person name="Sorokin D.Y."/>
            <person name="Giuliano L."/>
            <person name="Yakimov M.M."/>
        </authorList>
    </citation>
    <scope>NUCLEOTIDE SEQUENCE [LARGE SCALE GENOMIC DNA]</scope>
    <source>
        <strain evidence="17">LC1Nh</strain>
    </source>
</reference>
<dbReference type="GO" id="GO:0006183">
    <property type="term" value="P:GTP biosynthetic process"/>
    <property type="evidence" value="ECO:0007669"/>
    <property type="project" value="InterPro"/>
</dbReference>
<protein>
    <recommendedName>
        <fullName evidence="4">Nucleoside diphosphate kinase</fullName>
        <ecNumber evidence="3">2.7.4.6</ecNumber>
    </recommendedName>
</protein>
<dbReference type="GO" id="GO:0005524">
    <property type="term" value="F:ATP binding"/>
    <property type="evidence" value="ECO:0007669"/>
    <property type="project" value="UniProtKB-KW"/>
</dbReference>
<keyword evidence="6 16" id="KW-0808">Transferase</keyword>
<evidence type="ECO:0000256" key="7">
    <source>
        <dbReference type="ARBA" id="ARBA00022723"/>
    </source>
</evidence>
<dbReference type="InterPro" id="IPR036850">
    <property type="entry name" value="NDK-like_dom_sf"/>
</dbReference>
<sequence>MSEHVERTFVALKPDAVKRGIVGEITSRFEDAGFKICGMKMVQATDQLLEKHYEEHVDKPFYDGLAEYMKQGPIVAMVLEGVHAAENLRKIVGDTDASEAHPATIRGRYGHMSMDHADDAGRTYKNLVHASEPEEAEREIEIWFTEDELHDYSTSHEDEVQ</sequence>
<dbReference type="SMART" id="SM00562">
    <property type="entry name" value="NDK"/>
    <property type="match status" value="1"/>
</dbReference>
<evidence type="ECO:0000259" key="15">
    <source>
        <dbReference type="SMART" id="SM00562"/>
    </source>
</evidence>
<evidence type="ECO:0000256" key="11">
    <source>
        <dbReference type="ARBA" id="ARBA00022842"/>
    </source>
</evidence>
<dbReference type="CDD" id="cd04413">
    <property type="entry name" value="NDPk_I"/>
    <property type="match status" value="1"/>
</dbReference>
<evidence type="ECO:0000256" key="12">
    <source>
        <dbReference type="ARBA" id="ARBA00023080"/>
    </source>
</evidence>
<dbReference type="NCBIfam" id="NF001908">
    <property type="entry name" value="PRK00668.1"/>
    <property type="match status" value="1"/>
</dbReference>
<keyword evidence="9 16" id="KW-0418">Kinase</keyword>
<dbReference type="OrthoDB" id="6874at2157"/>
<keyword evidence="8" id="KW-0547">Nucleotide-binding</keyword>
<keyword evidence="17" id="KW-1185">Reference proteome</keyword>
<dbReference type="EC" id="2.7.4.6" evidence="3"/>
<dbReference type="PANTHER" id="PTHR11349">
    <property type="entry name" value="NUCLEOSIDE DIPHOSPHATE KINASE"/>
    <property type="match status" value="1"/>
</dbReference>
<keyword evidence="7" id="KW-0479">Metal-binding</keyword>
<accession>A0A5Q0UEU2</accession>
<evidence type="ECO:0000313" key="16">
    <source>
        <dbReference type="EMBL" id="QGA80103.1"/>
    </source>
</evidence>
<dbReference type="SUPFAM" id="SSF54919">
    <property type="entry name" value="Nucleoside diphosphate kinase, NDK"/>
    <property type="match status" value="1"/>
</dbReference>
<keyword evidence="10" id="KW-0067">ATP-binding</keyword>
<evidence type="ECO:0000256" key="6">
    <source>
        <dbReference type="ARBA" id="ARBA00022679"/>
    </source>
</evidence>
<evidence type="ECO:0000256" key="5">
    <source>
        <dbReference type="ARBA" id="ARBA00022553"/>
    </source>
</evidence>
<name>A0A5Q0UEU2_9ARCH</name>
<dbReference type="AlphaFoldDB" id="A0A5Q0UEU2"/>
<dbReference type="GO" id="GO:0006241">
    <property type="term" value="P:CTP biosynthetic process"/>
    <property type="evidence" value="ECO:0007669"/>
    <property type="project" value="InterPro"/>
</dbReference>
<comment type="caution">
    <text evidence="13">Lacks conserved residue(s) required for the propagation of feature annotation.</text>
</comment>
<dbReference type="GO" id="GO:0046872">
    <property type="term" value="F:metal ion binding"/>
    <property type="evidence" value="ECO:0007669"/>
    <property type="project" value="UniProtKB-KW"/>
</dbReference>
<feature type="domain" description="Nucleoside diphosphate kinase-like" evidence="15">
    <location>
        <begin position="5"/>
        <end position="151"/>
    </location>
</feature>
<dbReference type="EMBL" id="CP040089">
    <property type="protein sequence ID" value="QGA80103.1"/>
    <property type="molecule type" value="Genomic_DNA"/>
</dbReference>
<dbReference type="RefSeq" id="WP_153549841.1">
    <property type="nucleotide sequence ID" value="NZ_CP040089.1"/>
</dbReference>
<dbReference type="Proteomes" id="UP000377803">
    <property type="component" value="Chromosome"/>
</dbReference>
<evidence type="ECO:0000256" key="14">
    <source>
        <dbReference type="RuleBase" id="RU004011"/>
    </source>
</evidence>
<evidence type="ECO:0000313" key="17">
    <source>
        <dbReference type="Proteomes" id="UP000377803"/>
    </source>
</evidence>
<keyword evidence="5" id="KW-0597">Phosphoprotein</keyword>
<dbReference type="InterPro" id="IPR001564">
    <property type="entry name" value="Nucleoside_diP_kinase"/>
</dbReference>
<dbReference type="GO" id="GO:0004550">
    <property type="term" value="F:nucleoside diphosphate kinase activity"/>
    <property type="evidence" value="ECO:0007669"/>
    <property type="project" value="UniProtKB-EC"/>
</dbReference>
<evidence type="ECO:0000256" key="13">
    <source>
        <dbReference type="PROSITE-ProRule" id="PRU00706"/>
    </source>
</evidence>
<dbReference type="KEGG" id="ncon:LC1Nh_0198"/>
<evidence type="ECO:0000256" key="4">
    <source>
        <dbReference type="ARBA" id="ARBA00017632"/>
    </source>
</evidence>
<dbReference type="Gene3D" id="3.30.70.141">
    <property type="entry name" value="Nucleoside diphosphate kinase-like domain"/>
    <property type="match status" value="1"/>
</dbReference>
<evidence type="ECO:0000256" key="1">
    <source>
        <dbReference type="ARBA" id="ARBA00001946"/>
    </source>
</evidence>
<gene>
    <name evidence="16" type="primary">ndk</name>
    <name evidence="16" type="ORF">LC1Nh_0198</name>
</gene>
<dbReference type="InterPro" id="IPR034907">
    <property type="entry name" value="NDK-like_dom"/>
</dbReference>
<keyword evidence="12" id="KW-0546">Nucleotide metabolism</keyword>
<keyword evidence="11" id="KW-0460">Magnesium</keyword>
<dbReference type="GO" id="GO:0006228">
    <property type="term" value="P:UTP biosynthetic process"/>
    <property type="evidence" value="ECO:0007669"/>
    <property type="project" value="InterPro"/>
</dbReference>
<dbReference type="GeneID" id="42364579"/>
<evidence type="ECO:0000256" key="3">
    <source>
        <dbReference type="ARBA" id="ARBA00012966"/>
    </source>
</evidence>
<evidence type="ECO:0000256" key="10">
    <source>
        <dbReference type="ARBA" id="ARBA00022840"/>
    </source>
</evidence>
<dbReference type="FunFam" id="3.30.70.141:FF:000003">
    <property type="entry name" value="Nucleoside diphosphate kinase"/>
    <property type="match status" value="1"/>
</dbReference>
<organism evidence="16 17">
    <name type="scientific">Candidatus Nanohalobium constans</name>
    <dbReference type="NCBI Taxonomy" id="2565781"/>
    <lineage>
        <taxon>Archaea</taxon>
        <taxon>Candidatus Nanohalarchaeota</taxon>
        <taxon>Candidatus Nanohalobia</taxon>
        <taxon>Candidatus Nanohalobiales</taxon>
        <taxon>Candidatus Nanohalobiaceae</taxon>
        <taxon>Candidatus Nanohalobium</taxon>
    </lineage>
</organism>
<dbReference type="PROSITE" id="PS51374">
    <property type="entry name" value="NDPK_LIKE"/>
    <property type="match status" value="1"/>
</dbReference>
<proteinExistence type="inferred from homology"/>
<evidence type="ECO:0000256" key="9">
    <source>
        <dbReference type="ARBA" id="ARBA00022777"/>
    </source>
</evidence>
<evidence type="ECO:0000256" key="8">
    <source>
        <dbReference type="ARBA" id="ARBA00022741"/>
    </source>
</evidence>
<comment type="similarity">
    <text evidence="2 13 14">Belongs to the NDK family.</text>
</comment>
<dbReference type="Pfam" id="PF00334">
    <property type="entry name" value="NDK"/>
    <property type="match status" value="1"/>
</dbReference>